<dbReference type="Pfam" id="PF00668">
    <property type="entry name" value="Condensation"/>
    <property type="match status" value="1"/>
</dbReference>
<evidence type="ECO:0000259" key="1">
    <source>
        <dbReference type="Pfam" id="PF00668"/>
    </source>
</evidence>
<dbReference type="InterPro" id="IPR023213">
    <property type="entry name" value="CAT-like_dom_sf"/>
</dbReference>
<dbReference type="Proteomes" id="UP001237595">
    <property type="component" value="Unassembled WGS sequence"/>
</dbReference>
<comment type="caution">
    <text evidence="2">The sequence shown here is derived from an EMBL/GenBank/DDBJ whole genome shotgun (WGS) entry which is preliminary data.</text>
</comment>
<dbReference type="PANTHER" id="PTHR45527">
    <property type="entry name" value="NONRIBOSOMAL PEPTIDE SYNTHETASE"/>
    <property type="match status" value="1"/>
</dbReference>
<keyword evidence="3" id="KW-1185">Reference proteome</keyword>
<sequence length="420" mass="45211">MHVTAADLWRIAPGDVRAWTAVPTGSTPEPAPLSINQRNHLASAAAGHPAIWLAATFEVEGPIDERSLTEAFKALLTRHDSLQYEFNPDTATALRHDPGHLTVRPIPLPPASNSAGVEAPRVRALLDRECAPSTFPAFALVAVSRPGRSTVVCGFDHAHVDAHSIALIARDLHALYTGAELPVAGSFAARVAGWSRPSEASGPAMASWREFLDAVDHRLPVSPVRTGVPEGGTAEQVTDRRLLADSGTVAALSEVARGSGTTTFGALLSTMASAVGEVLPVLVPVQTREPEDADAVGWFTTTVPVWADPDLARMGEHLRRARERAEPPLDQVLASLPRPLRADRRDVFMVSYIDYRRIPKTPAAQHVSGTAPADDVQLWLSRTDDGVHVRTRYPNTPGAHRGVTSLLETWSSEIRKAVRQ</sequence>
<evidence type="ECO:0000313" key="2">
    <source>
        <dbReference type="EMBL" id="MDI2029998.1"/>
    </source>
</evidence>
<dbReference type="Gene3D" id="3.30.559.30">
    <property type="entry name" value="Nonribosomal peptide synthetase, condensation domain"/>
    <property type="match status" value="1"/>
</dbReference>
<organism evidence="2 3">
    <name type="scientific">Saccharopolyspora ipomoeae</name>
    <dbReference type="NCBI Taxonomy" id="3042027"/>
    <lineage>
        <taxon>Bacteria</taxon>
        <taxon>Bacillati</taxon>
        <taxon>Actinomycetota</taxon>
        <taxon>Actinomycetes</taxon>
        <taxon>Pseudonocardiales</taxon>
        <taxon>Pseudonocardiaceae</taxon>
        <taxon>Saccharopolyspora</taxon>
    </lineage>
</organism>
<proteinExistence type="predicted"/>
<dbReference type="SUPFAM" id="SSF52777">
    <property type="entry name" value="CoA-dependent acyltransferases"/>
    <property type="match status" value="2"/>
</dbReference>
<evidence type="ECO:0000313" key="3">
    <source>
        <dbReference type="Proteomes" id="UP001237595"/>
    </source>
</evidence>
<dbReference type="Gene3D" id="3.30.559.10">
    <property type="entry name" value="Chloramphenicol acetyltransferase-like domain"/>
    <property type="match status" value="1"/>
</dbReference>
<reference evidence="2 3" key="1">
    <citation type="submission" date="2023-04" db="EMBL/GenBank/DDBJ databases">
        <title>Draft genome sequence of Saccharopolyspora sp. TS4A08 isolated from sweet potato rhizospheric soil.</title>
        <authorList>
            <person name="Suksaard P."/>
            <person name="Duangmal K."/>
        </authorList>
    </citation>
    <scope>NUCLEOTIDE SEQUENCE [LARGE SCALE GENOMIC DNA]</scope>
    <source>
        <strain evidence="2 3">TS4A08</strain>
    </source>
</reference>
<dbReference type="InterPro" id="IPR001242">
    <property type="entry name" value="Condensation_dom"/>
</dbReference>
<gene>
    <name evidence="2" type="ORF">QFW96_15315</name>
</gene>
<accession>A0ABT6PPW2</accession>
<protein>
    <submittedName>
        <fullName evidence="2">Condensation domain-containing protein</fullName>
    </submittedName>
</protein>
<dbReference type="PANTHER" id="PTHR45527:SF1">
    <property type="entry name" value="FATTY ACID SYNTHASE"/>
    <property type="match status" value="1"/>
</dbReference>
<dbReference type="RefSeq" id="WP_281456314.1">
    <property type="nucleotide sequence ID" value="NZ_JASAOF010000008.1"/>
</dbReference>
<dbReference type="EMBL" id="JASAOF010000008">
    <property type="protein sequence ID" value="MDI2029998.1"/>
    <property type="molecule type" value="Genomic_DNA"/>
</dbReference>
<name>A0ABT6PPW2_9PSEU</name>
<feature type="domain" description="Condensation" evidence="1">
    <location>
        <begin position="32"/>
        <end position="348"/>
    </location>
</feature>